<dbReference type="Gene3D" id="3.30.160.60">
    <property type="entry name" value="Classic Zinc Finger"/>
    <property type="match status" value="1"/>
</dbReference>
<comment type="caution">
    <text evidence="3">The sequence shown here is derived from an EMBL/GenBank/DDBJ whole genome shotgun (WGS) entry which is preliminary data.</text>
</comment>
<dbReference type="OrthoDB" id="10018191at2759"/>
<dbReference type="SUPFAM" id="SSF57667">
    <property type="entry name" value="beta-beta-alpha zinc fingers"/>
    <property type="match status" value="1"/>
</dbReference>
<accession>A0A9P6T3U9</accession>
<feature type="domain" description="C2H2-type" evidence="2">
    <location>
        <begin position="326"/>
        <end position="346"/>
    </location>
</feature>
<name>A0A9P6T3U9_9FUNG</name>
<dbReference type="EMBL" id="JAAAID010000067">
    <property type="protein sequence ID" value="KAG0023200.1"/>
    <property type="molecule type" value="Genomic_DNA"/>
</dbReference>
<feature type="compositionally biased region" description="Low complexity" evidence="1">
    <location>
        <begin position="253"/>
        <end position="268"/>
    </location>
</feature>
<dbReference type="InterPro" id="IPR013087">
    <property type="entry name" value="Znf_C2H2_type"/>
</dbReference>
<sequence length="376" mass="41151">MYNSYTFGSQQGPASLRRETTEDISKMYTTLYDMEDPIQQQEYALLQSQRQQESQAYFDTLMSPALPASPASDCFSSSSSSSSSSAYPSPIAALVRSMDPDEADELVESFNITIEDLLSGDPLSFDYSKGLDLDSAADFDLFEPQEQVGHIMHSHCSFTSGGPIRSSSMSPNISCAPYATVYNQHQMEHIHNTASSPLHFQQFHHLHLHPEMPNSPASTSTASPSPSPCPSPSVSSTPCMSPLALSTSTFASPSTTAATTTSSSPSSAIPNTEGMTVIKNDDGSIMVYNPTTESMTFRCELCPGDSFGRIHDLKRHQASKHQATTWPCEFCHRPFARRDALLRHYTVKSQRDDGLHPASNEKEKLLAARAKAKLIK</sequence>
<gene>
    <name evidence="3" type="ORF">BGZ80_010105</name>
</gene>
<evidence type="ECO:0000313" key="3">
    <source>
        <dbReference type="EMBL" id="KAG0023200.1"/>
    </source>
</evidence>
<feature type="domain" description="C2H2-type" evidence="2">
    <location>
        <begin position="297"/>
        <end position="321"/>
    </location>
</feature>
<dbReference type="SMART" id="SM00355">
    <property type="entry name" value="ZnF_C2H2"/>
    <property type="match status" value="2"/>
</dbReference>
<organism evidence="3 4">
    <name type="scientific">Entomortierella chlamydospora</name>
    <dbReference type="NCBI Taxonomy" id="101097"/>
    <lineage>
        <taxon>Eukaryota</taxon>
        <taxon>Fungi</taxon>
        <taxon>Fungi incertae sedis</taxon>
        <taxon>Mucoromycota</taxon>
        <taxon>Mortierellomycotina</taxon>
        <taxon>Mortierellomycetes</taxon>
        <taxon>Mortierellales</taxon>
        <taxon>Mortierellaceae</taxon>
        <taxon>Entomortierella</taxon>
    </lineage>
</organism>
<keyword evidence="4" id="KW-1185">Reference proteome</keyword>
<evidence type="ECO:0000313" key="4">
    <source>
        <dbReference type="Proteomes" id="UP000703661"/>
    </source>
</evidence>
<feature type="compositionally biased region" description="Low complexity" evidence="1">
    <location>
        <begin position="212"/>
        <end position="224"/>
    </location>
</feature>
<dbReference type="InterPro" id="IPR036236">
    <property type="entry name" value="Znf_C2H2_sf"/>
</dbReference>
<dbReference type="Proteomes" id="UP000703661">
    <property type="component" value="Unassembled WGS sequence"/>
</dbReference>
<feature type="region of interest" description="Disordered" evidence="1">
    <location>
        <begin position="253"/>
        <end position="276"/>
    </location>
</feature>
<protein>
    <recommendedName>
        <fullName evidence="2">C2H2-type domain-containing protein</fullName>
    </recommendedName>
</protein>
<feature type="region of interest" description="Disordered" evidence="1">
    <location>
        <begin position="209"/>
        <end position="235"/>
    </location>
</feature>
<proteinExistence type="predicted"/>
<evidence type="ECO:0000256" key="1">
    <source>
        <dbReference type="SAM" id="MobiDB-lite"/>
    </source>
</evidence>
<reference evidence="3" key="1">
    <citation type="journal article" date="2020" name="Fungal Divers.">
        <title>Resolving the Mortierellaceae phylogeny through synthesis of multi-gene phylogenetics and phylogenomics.</title>
        <authorList>
            <person name="Vandepol N."/>
            <person name="Liber J."/>
            <person name="Desiro A."/>
            <person name="Na H."/>
            <person name="Kennedy M."/>
            <person name="Barry K."/>
            <person name="Grigoriev I.V."/>
            <person name="Miller A.N."/>
            <person name="O'Donnell K."/>
            <person name="Stajich J.E."/>
            <person name="Bonito G."/>
        </authorList>
    </citation>
    <scope>NUCLEOTIDE SEQUENCE</scope>
    <source>
        <strain evidence="3">NRRL 2769</strain>
    </source>
</reference>
<dbReference type="AlphaFoldDB" id="A0A9P6T3U9"/>
<evidence type="ECO:0000259" key="2">
    <source>
        <dbReference type="SMART" id="SM00355"/>
    </source>
</evidence>